<proteinExistence type="predicted"/>
<dbReference type="InterPro" id="IPR018247">
    <property type="entry name" value="EF_Hand_1_Ca_BS"/>
</dbReference>
<accession>D0LQM9</accession>
<dbReference type="InterPro" id="IPR036439">
    <property type="entry name" value="Dockerin_dom_sf"/>
</dbReference>
<dbReference type="AlphaFoldDB" id="D0LQM9"/>
<feature type="signal peptide" evidence="2">
    <location>
        <begin position="1"/>
        <end position="23"/>
    </location>
</feature>
<dbReference type="STRING" id="502025.Hoch_0988"/>
<organism evidence="3 4">
    <name type="scientific">Haliangium ochraceum (strain DSM 14365 / JCM 11303 / SMP-2)</name>
    <dbReference type="NCBI Taxonomy" id="502025"/>
    <lineage>
        <taxon>Bacteria</taxon>
        <taxon>Pseudomonadati</taxon>
        <taxon>Myxococcota</taxon>
        <taxon>Polyangia</taxon>
        <taxon>Haliangiales</taxon>
        <taxon>Kofleriaceae</taxon>
        <taxon>Haliangium</taxon>
    </lineage>
</organism>
<dbReference type="Proteomes" id="UP000001880">
    <property type="component" value="Chromosome"/>
</dbReference>
<dbReference type="EMBL" id="CP001804">
    <property type="protein sequence ID" value="ACY13589.1"/>
    <property type="molecule type" value="Genomic_DNA"/>
</dbReference>
<feature type="region of interest" description="Disordered" evidence="1">
    <location>
        <begin position="50"/>
        <end position="76"/>
    </location>
</feature>
<keyword evidence="4" id="KW-1185">Reference proteome</keyword>
<dbReference type="KEGG" id="hoh:Hoch_0988"/>
<dbReference type="HOGENOM" id="CLU_301638_0_0_7"/>
<evidence type="ECO:0000256" key="2">
    <source>
        <dbReference type="SAM" id="SignalP"/>
    </source>
</evidence>
<dbReference type="SUPFAM" id="SSF56496">
    <property type="entry name" value="Fibrinogen C-terminal domain-like"/>
    <property type="match status" value="1"/>
</dbReference>
<dbReference type="SUPFAM" id="SSF49464">
    <property type="entry name" value="Carboxypeptidase regulatory domain-like"/>
    <property type="match status" value="2"/>
</dbReference>
<evidence type="ECO:0000313" key="3">
    <source>
        <dbReference type="EMBL" id="ACY13589.1"/>
    </source>
</evidence>
<keyword evidence="2" id="KW-0732">Signal</keyword>
<dbReference type="Pfam" id="PF13620">
    <property type="entry name" value="CarboxypepD_reg"/>
    <property type="match status" value="1"/>
</dbReference>
<dbReference type="InterPro" id="IPR036056">
    <property type="entry name" value="Fibrinogen-like_C"/>
</dbReference>
<dbReference type="NCBIfam" id="NF040941">
    <property type="entry name" value="GGGWT_bact"/>
    <property type="match status" value="1"/>
</dbReference>
<gene>
    <name evidence="3" type="ordered locus">Hoch_0988</name>
</gene>
<dbReference type="Gene3D" id="2.60.40.1120">
    <property type="entry name" value="Carboxypeptidase-like, regulatory domain"/>
    <property type="match status" value="2"/>
</dbReference>
<dbReference type="CDD" id="cd14254">
    <property type="entry name" value="Dockerin_II"/>
    <property type="match status" value="1"/>
</dbReference>
<dbReference type="InterPro" id="IPR008969">
    <property type="entry name" value="CarboxyPept-like_regulatory"/>
</dbReference>
<dbReference type="Gene3D" id="1.10.1330.10">
    <property type="entry name" value="Dockerin domain"/>
    <property type="match status" value="1"/>
</dbReference>
<dbReference type="InterPro" id="IPR014716">
    <property type="entry name" value="Fibrinogen_a/b/g_C_1"/>
</dbReference>
<evidence type="ECO:0000256" key="1">
    <source>
        <dbReference type="SAM" id="MobiDB-lite"/>
    </source>
</evidence>
<protein>
    <submittedName>
        <fullName evidence="3">Uncharacterized protein</fullName>
    </submittedName>
</protein>
<dbReference type="RefSeq" id="WP_012826208.1">
    <property type="nucleotide sequence ID" value="NC_013440.1"/>
</dbReference>
<dbReference type="PROSITE" id="PS00018">
    <property type="entry name" value="EF_HAND_1"/>
    <property type="match status" value="2"/>
</dbReference>
<sequence length="990" mass="103364">MYRSKWVLGLLLAWTLAGCGMMSGEEPGAGAAATLAPAAEGEWAADTAEEAGLAVESQDGEEPEAREPAAATRGGEGRLGISSACTGDELGSFDYCSTSCPCDVNEGDCDSDAQCAGALVCMRDTGGLFGLDPEVDMCMEQCSEDAQGTPDFCSPECPCSAGEADCDDDEDCEPGNVCAKNVGASYGYAADVDVCVDACDPIFNGGFDYCSEACPCEHGQGDCDGDEDCAPGHVCARDVGAAYGFDPEMDMCESVVQDFAGRVLDERGDGVAGAEVSVNGVSAETDEEGGFAVQVGQRERHVINVEKRGYVPLSQIHLGSGAQDLTLQLTRAELLALDPTAPAEVVDSTGSRLALGANALVDENGNVATGPVNVAMHTYDLMEEEMVGNMEAVDENGEEVMLESVGAISVDFVDANGQRLQLAPGETAEISIELPEEIDFTGEIPMWYFDMDEGRWIEEGVGMVENGVAVATVSHFSVWNFDIKRADPACVKVVVPPELAPPGGTVQARVVVPPPFPRTRQGSLQAGNNALYNLPPNTNIQIFVPANAPEALATVNTGAPWGGRGVPPAPFDVCNGEVTLSVNLPGQLIGFALLEGRDDHSGVTVRVFDSDGALVETVTTDAFGQYTLSLEPGDYTVELSQPGYLSVKTTGTVKAGKQEFLPCVQLPGGDVNEDRVIDDADLNAVLDSQGTSANPGDPLDINGDGLIDDKDLGLVQGNLNLSGPLFAGDIGTECPAVANAFGSCAELLTAHPDTASGRYILYANGDGSTAPFEAQCDMDSNGGGWTLIASLVNDGNRRWNSLAAWTDTSTFGLLADLHTRDLKSPAFAGVAGADVMIRASNYAFAFSGIIPDSDMAGFVAGAFPNECSRSYRRSGPPDWHEGLTSAQASVLGFVVRPLDSNASCFPGAAENAIIGLNMAACCWAGGLGNTPSGSAVWSTHDLSLLRRERLVPTSCSPGVYPCSDTGVVVPFSSFCYDASCKEPFADIYIR</sequence>
<evidence type="ECO:0000313" key="4">
    <source>
        <dbReference type="Proteomes" id="UP000001880"/>
    </source>
</evidence>
<reference evidence="3 4" key="1">
    <citation type="journal article" date="2010" name="Stand. Genomic Sci.">
        <title>Complete genome sequence of Haliangium ochraceum type strain (SMP-2).</title>
        <authorList>
            <consortium name="US DOE Joint Genome Institute (JGI-PGF)"/>
            <person name="Ivanova N."/>
            <person name="Daum C."/>
            <person name="Lang E."/>
            <person name="Abt B."/>
            <person name="Kopitz M."/>
            <person name="Saunders E."/>
            <person name="Lapidus A."/>
            <person name="Lucas S."/>
            <person name="Glavina Del Rio T."/>
            <person name="Nolan M."/>
            <person name="Tice H."/>
            <person name="Copeland A."/>
            <person name="Cheng J.F."/>
            <person name="Chen F."/>
            <person name="Bruce D."/>
            <person name="Goodwin L."/>
            <person name="Pitluck S."/>
            <person name="Mavromatis K."/>
            <person name="Pati A."/>
            <person name="Mikhailova N."/>
            <person name="Chen A."/>
            <person name="Palaniappan K."/>
            <person name="Land M."/>
            <person name="Hauser L."/>
            <person name="Chang Y.J."/>
            <person name="Jeffries C.D."/>
            <person name="Detter J.C."/>
            <person name="Brettin T."/>
            <person name="Rohde M."/>
            <person name="Goker M."/>
            <person name="Bristow J."/>
            <person name="Markowitz V."/>
            <person name="Eisen J.A."/>
            <person name="Hugenholtz P."/>
            <person name="Kyrpides N.C."/>
            <person name="Klenk H.P."/>
        </authorList>
    </citation>
    <scope>NUCLEOTIDE SEQUENCE [LARGE SCALE GENOMIC DNA]</scope>
    <source>
        <strain evidence="4">DSM 14365 / CIP 107738 / JCM 11303 / AJ 13395 / SMP-2</strain>
    </source>
</reference>
<dbReference type="Gene3D" id="3.90.215.10">
    <property type="entry name" value="Gamma Fibrinogen, chain A, domain 1"/>
    <property type="match status" value="1"/>
</dbReference>
<feature type="chain" id="PRO_5003010799" evidence="2">
    <location>
        <begin position="24"/>
        <end position="990"/>
    </location>
</feature>
<dbReference type="GO" id="GO:0000272">
    <property type="term" value="P:polysaccharide catabolic process"/>
    <property type="evidence" value="ECO:0007669"/>
    <property type="project" value="InterPro"/>
</dbReference>
<dbReference type="PROSITE" id="PS51257">
    <property type="entry name" value="PROKAR_LIPOPROTEIN"/>
    <property type="match status" value="1"/>
</dbReference>
<dbReference type="eggNOG" id="COG5184">
    <property type="taxonomic scope" value="Bacteria"/>
</dbReference>
<name>D0LQM9_HALO1</name>